<dbReference type="SUPFAM" id="SSF52091">
    <property type="entry name" value="SpoIIaa-like"/>
    <property type="match status" value="1"/>
</dbReference>
<dbReference type="InterPro" id="IPR036513">
    <property type="entry name" value="STAS_dom_sf"/>
</dbReference>
<dbReference type="CDD" id="cd07042">
    <property type="entry name" value="STAS_SulP_like_sulfate_transporter"/>
    <property type="match status" value="1"/>
</dbReference>
<feature type="domain" description="STAS" evidence="6">
    <location>
        <begin position="441"/>
        <end position="557"/>
    </location>
</feature>
<feature type="transmembrane region" description="Helical" evidence="5">
    <location>
        <begin position="206"/>
        <end position="223"/>
    </location>
</feature>
<dbReference type="Proteomes" id="UP000019030">
    <property type="component" value="Chromosome"/>
</dbReference>
<evidence type="ECO:0000256" key="1">
    <source>
        <dbReference type="ARBA" id="ARBA00004141"/>
    </source>
</evidence>
<dbReference type="InterPro" id="IPR002645">
    <property type="entry name" value="STAS_dom"/>
</dbReference>
<evidence type="ECO:0000256" key="2">
    <source>
        <dbReference type="ARBA" id="ARBA00022692"/>
    </source>
</evidence>
<feature type="transmembrane region" description="Helical" evidence="5">
    <location>
        <begin position="141"/>
        <end position="161"/>
    </location>
</feature>
<evidence type="ECO:0000313" key="7">
    <source>
        <dbReference type="EMBL" id="AHG19833.1"/>
    </source>
</evidence>
<proteinExistence type="predicted"/>
<dbReference type="eggNOG" id="COG0659">
    <property type="taxonomic scope" value="Bacteria"/>
</dbReference>
<dbReference type="EMBL" id="CP007044">
    <property type="protein sequence ID" value="AHG19833.1"/>
    <property type="molecule type" value="Genomic_DNA"/>
</dbReference>
<gene>
    <name evidence="7" type="ORF">Z042_09495</name>
</gene>
<comment type="subcellular location">
    <subcellularLocation>
        <location evidence="1">Membrane</location>
        <topology evidence="1">Multi-pass membrane protein</topology>
    </subcellularLocation>
</comment>
<evidence type="ECO:0000313" key="8">
    <source>
        <dbReference type="Proteomes" id="UP000019030"/>
    </source>
</evidence>
<name>W0L7N4_9GAMM</name>
<reference evidence="7 8" key="1">
    <citation type="submission" date="2014-01" db="EMBL/GenBank/DDBJ databases">
        <title>Isolation of Serratia multitudinisentens RB-25 from Ex-Landfill site.</title>
        <authorList>
            <person name="Robson E.H.J."/>
        </authorList>
    </citation>
    <scope>NUCLEOTIDE SEQUENCE [LARGE SCALE GENOMIC DNA]</scope>
    <source>
        <strain evidence="7 8">RB-25</strain>
    </source>
</reference>
<dbReference type="Pfam" id="PF01740">
    <property type="entry name" value="STAS"/>
    <property type="match status" value="1"/>
</dbReference>
<accession>W0L7N4</accession>
<dbReference type="PATRIC" id="fig|1441930.4.peg.1895"/>
<feature type="transmembrane region" description="Helical" evidence="5">
    <location>
        <begin position="352"/>
        <end position="370"/>
    </location>
</feature>
<feature type="transmembrane region" description="Helical" evidence="5">
    <location>
        <begin position="28"/>
        <end position="45"/>
    </location>
</feature>
<dbReference type="Gene3D" id="3.30.750.24">
    <property type="entry name" value="STAS domain"/>
    <property type="match status" value="1"/>
</dbReference>
<dbReference type="STRING" id="1441930.Z042_09495"/>
<keyword evidence="8" id="KW-1185">Reference proteome</keyword>
<feature type="transmembrane region" description="Helical" evidence="5">
    <location>
        <begin position="257"/>
        <end position="275"/>
    </location>
</feature>
<dbReference type="Pfam" id="PF00916">
    <property type="entry name" value="Sulfate_transp"/>
    <property type="match status" value="1"/>
</dbReference>
<keyword evidence="2 5" id="KW-0812">Transmembrane</keyword>
<dbReference type="PANTHER" id="PTHR11814">
    <property type="entry name" value="SULFATE TRANSPORTER"/>
    <property type="match status" value="1"/>
</dbReference>
<evidence type="ECO:0000259" key="6">
    <source>
        <dbReference type="PROSITE" id="PS50801"/>
    </source>
</evidence>
<dbReference type="GO" id="GO:0016020">
    <property type="term" value="C:membrane"/>
    <property type="evidence" value="ECO:0007669"/>
    <property type="project" value="UniProtKB-SubCell"/>
</dbReference>
<evidence type="ECO:0000256" key="4">
    <source>
        <dbReference type="ARBA" id="ARBA00023136"/>
    </source>
</evidence>
<dbReference type="OrthoDB" id="9769739at2"/>
<dbReference type="RefSeq" id="WP_024913321.1">
    <property type="nucleotide sequence ID" value="NZ_CP007044.2"/>
</dbReference>
<feature type="transmembrane region" description="Helical" evidence="5">
    <location>
        <begin position="181"/>
        <end position="199"/>
    </location>
</feature>
<dbReference type="InterPro" id="IPR001902">
    <property type="entry name" value="SLC26A/SulP_fam"/>
</dbReference>
<feature type="transmembrane region" description="Helical" evidence="5">
    <location>
        <begin position="330"/>
        <end position="346"/>
    </location>
</feature>
<reference evidence="7 8" key="2">
    <citation type="submission" date="2015-03" db="EMBL/GenBank/DDBJ databases">
        <authorList>
            <person name="Chan K.-G."/>
        </authorList>
    </citation>
    <scope>NUCLEOTIDE SEQUENCE [LARGE SCALE GENOMIC DNA]</scope>
    <source>
        <strain evidence="7 8">RB-25</strain>
    </source>
</reference>
<dbReference type="PROSITE" id="PS50801">
    <property type="entry name" value="STAS"/>
    <property type="match status" value="1"/>
</dbReference>
<dbReference type="InterPro" id="IPR011547">
    <property type="entry name" value="SLC26A/SulP_dom"/>
</dbReference>
<evidence type="ECO:0000256" key="5">
    <source>
        <dbReference type="SAM" id="Phobius"/>
    </source>
</evidence>
<feature type="transmembrane region" description="Helical" evidence="5">
    <location>
        <begin position="390"/>
        <end position="417"/>
    </location>
</feature>
<feature type="transmembrane region" description="Helical" evidence="5">
    <location>
        <begin position="102"/>
        <end position="120"/>
    </location>
</feature>
<keyword evidence="3 5" id="KW-1133">Transmembrane helix</keyword>
<dbReference type="HOGENOM" id="CLU_003182_13_0_6"/>
<keyword evidence="4 5" id="KW-0472">Membrane</keyword>
<evidence type="ECO:0000256" key="3">
    <source>
        <dbReference type="ARBA" id="ARBA00022989"/>
    </source>
</evidence>
<dbReference type="AlphaFoldDB" id="W0L7N4"/>
<feature type="transmembrane region" description="Helical" evidence="5">
    <location>
        <begin position="77"/>
        <end position="96"/>
    </location>
</feature>
<sequence length="577" mass="62741">MQWKSLQNMTPGLMNLLAYERSWLKPDIRAGLSVAAVALPVAIAYAELAGVSAIVGLYSCILPMIAYAIFGSSRQLIVGPDAATCAVIAAVVTPLAAGKTELHWQLTIVMTLMMGTWCLIASRFRLGAIADLLSRPILNGLLNGVALTIIVNQISKVFGFPSPSSELIERIVALPENLLNSHWPTVGISLLTLLILFGVRYARPNWPAPLFAVVLTTALTWAANLPRFGIETVSGYTGGGLPMVSWPDFKPGLLRDLVIPALNLAVVSFVSMMLTTRSFAAKNGYEVDADSEFRALGLVNIVSGLSQGFAISGANSRTAVNDANGGKSQLVSVIAALAIALVVLFFSEPLQFIPIPVLGVVLIYASWSLLDMRSIFRLRKRNRSAFNLALFTFLSVLLVGIIPGIGLAVLLGLLQFLQTVFRPTEQLLGVNDGGMIHSIGNDDKIKPVDGVIMYRFNSPLTYFNVAYFKRRVTNLVDSRPSPPRWVVIDAVASFTHADISVLAAINELQRELKLRGISLVLAGRRTELTRWFRLHRSNSNEHELILVPDLYLALKLIQSKELKAEGMRDAEALLKGS</sequence>
<feature type="transmembrane region" description="Helical" evidence="5">
    <location>
        <begin position="51"/>
        <end position="70"/>
    </location>
</feature>
<dbReference type="GO" id="GO:0055085">
    <property type="term" value="P:transmembrane transport"/>
    <property type="evidence" value="ECO:0007669"/>
    <property type="project" value="InterPro"/>
</dbReference>
<protein>
    <submittedName>
        <fullName evidence="7">Sulfate permease</fullName>
    </submittedName>
</protein>
<organism evidence="7 8">
    <name type="scientific">Chania multitudinisentens RB-25</name>
    <dbReference type="NCBI Taxonomy" id="1441930"/>
    <lineage>
        <taxon>Bacteria</taxon>
        <taxon>Pseudomonadati</taxon>
        <taxon>Pseudomonadota</taxon>
        <taxon>Gammaproteobacteria</taxon>
        <taxon>Enterobacterales</taxon>
        <taxon>Yersiniaceae</taxon>
        <taxon>Chania</taxon>
    </lineage>
</organism>
<dbReference type="KEGG" id="sfo:Z042_09495"/>